<dbReference type="InterPro" id="IPR036264">
    <property type="entry name" value="Bact_exopeptidase_dim_dom"/>
</dbReference>
<proteinExistence type="predicted"/>
<accession>A0ABS0LIR3</accession>
<dbReference type="PANTHER" id="PTHR11014:SF63">
    <property type="entry name" value="METALLOPEPTIDASE, PUTATIVE (AFU_ORTHOLOGUE AFUA_6G09600)-RELATED"/>
    <property type="match status" value="1"/>
</dbReference>
<sequence length="404" mass="44830">MALENLKDLEQYTDDLLERRRFLHQHPETSFNEFKTVEYIEGFLQSLNHVEIIKPTQTSVIGVFKSKQAGSRIGLRADIDALPIQEELTNLDFCSMNDGVMHACGHDGHTAMLMTACQWLDDHYDTLEGEIYCIFQHAEELPPGGASQIMATGVLDDLDFIYGQHVLPEIEVGTVDIKTGPVTTNSDGYKVTLYGLGGHASTPSKAINPINLASKLIQAFNEIPSQHIDAQQSAVVSNTYIKAGNSISLNIIPDTLEFGGNIRSFDADVPKRIEESMKQILEGICGAYGVGYKFIYEVGARSVYNDDVKTTLLQEIVGNSLDVNVIERKPDMFGEDFSVYSQVIPATFAMIGSHNHTKETQYPLHHPKFNIDEGVLIVGLKMLLTVAIEYNKKITNMKLEGELV</sequence>
<dbReference type="Proteomes" id="UP000823401">
    <property type="component" value="Unassembled WGS sequence"/>
</dbReference>
<name>A0ABS0LIR3_9LACT</name>
<evidence type="ECO:0000313" key="2">
    <source>
        <dbReference type="EMBL" id="MBG9977500.1"/>
    </source>
</evidence>
<dbReference type="RefSeq" id="WP_197103601.1">
    <property type="nucleotide sequence ID" value="NZ_JACCEL010000003.1"/>
</dbReference>
<dbReference type="InterPro" id="IPR011650">
    <property type="entry name" value="Peptidase_M20_dimer"/>
</dbReference>
<gene>
    <name evidence="2" type="ORF">HYQ42_01765</name>
</gene>
<comment type="caution">
    <text evidence="2">The sequence shown here is derived from an EMBL/GenBank/DDBJ whole genome shotgun (WGS) entry which is preliminary data.</text>
</comment>
<dbReference type="Gene3D" id="3.30.70.360">
    <property type="match status" value="1"/>
</dbReference>
<dbReference type="SUPFAM" id="SSF55031">
    <property type="entry name" value="Bacterial exopeptidase dimerisation domain"/>
    <property type="match status" value="1"/>
</dbReference>
<evidence type="ECO:0000259" key="1">
    <source>
        <dbReference type="Pfam" id="PF07687"/>
    </source>
</evidence>
<evidence type="ECO:0000313" key="3">
    <source>
        <dbReference type="Proteomes" id="UP000823401"/>
    </source>
</evidence>
<dbReference type="InterPro" id="IPR002933">
    <property type="entry name" value="Peptidase_M20"/>
</dbReference>
<dbReference type="PIRSF" id="PIRSF005962">
    <property type="entry name" value="Pept_M20D_amidohydro"/>
    <property type="match status" value="1"/>
</dbReference>
<protein>
    <submittedName>
        <fullName evidence="2">Amidohydrolase</fullName>
    </submittedName>
</protein>
<organism evidence="2 3">
    <name type="scientific">Ruoffia tabacinasalis</name>
    <dbReference type="NCBI Taxonomy" id="87458"/>
    <lineage>
        <taxon>Bacteria</taxon>
        <taxon>Bacillati</taxon>
        <taxon>Bacillota</taxon>
        <taxon>Bacilli</taxon>
        <taxon>Lactobacillales</taxon>
        <taxon>Aerococcaceae</taxon>
        <taxon>Ruoffia</taxon>
    </lineage>
</organism>
<dbReference type="SUPFAM" id="SSF53187">
    <property type="entry name" value="Zn-dependent exopeptidases"/>
    <property type="match status" value="1"/>
</dbReference>
<dbReference type="NCBIfam" id="TIGR01891">
    <property type="entry name" value="amidohydrolases"/>
    <property type="match status" value="1"/>
</dbReference>
<dbReference type="PANTHER" id="PTHR11014">
    <property type="entry name" value="PEPTIDASE M20 FAMILY MEMBER"/>
    <property type="match status" value="1"/>
</dbReference>
<keyword evidence="3" id="KW-1185">Reference proteome</keyword>
<feature type="domain" description="Peptidase M20 dimerisation" evidence="1">
    <location>
        <begin position="185"/>
        <end position="284"/>
    </location>
</feature>
<reference evidence="2 3" key="1">
    <citation type="submission" date="2020-07" db="EMBL/GenBank/DDBJ databases">
        <title>Facklamia lactis sp. nov., isolated from raw milk.</title>
        <authorList>
            <person name="Doll E.V."/>
            <person name="Huptas C."/>
            <person name="Staib L."/>
            <person name="Wenning M."/>
            <person name="Scherer S."/>
        </authorList>
    </citation>
    <scope>NUCLEOTIDE SEQUENCE [LARGE SCALE GENOMIC DNA]</scope>
    <source>
        <strain evidence="2 3">DSM 104272</strain>
    </source>
</reference>
<dbReference type="Gene3D" id="3.40.630.10">
    <property type="entry name" value="Zn peptidases"/>
    <property type="match status" value="1"/>
</dbReference>
<dbReference type="Pfam" id="PF01546">
    <property type="entry name" value="Peptidase_M20"/>
    <property type="match status" value="1"/>
</dbReference>
<dbReference type="EMBL" id="JACCEL010000003">
    <property type="protein sequence ID" value="MBG9977500.1"/>
    <property type="molecule type" value="Genomic_DNA"/>
</dbReference>
<dbReference type="Pfam" id="PF07687">
    <property type="entry name" value="M20_dimer"/>
    <property type="match status" value="1"/>
</dbReference>
<dbReference type="InterPro" id="IPR017439">
    <property type="entry name" value="Amidohydrolase"/>
</dbReference>